<feature type="compositionally biased region" description="Acidic residues" evidence="8">
    <location>
        <begin position="565"/>
        <end position="574"/>
    </location>
</feature>
<dbReference type="InterPro" id="IPR038185">
    <property type="entry name" value="MyTH4_dom_sf"/>
</dbReference>
<dbReference type="InterPro" id="IPR000198">
    <property type="entry name" value="RhoGAP_dom"/>
</dbReference>
<dbReference type="CTD" id="42496"/>
<feature type="domain" description="MyTH4" evidence="11">
    <location>
        <begin position="778"/>
        <end position="945"/>
    </location>
</feature>
<dbReference type="Proteomes" id="UP000694846">
    <property type="component" value="Unplaced"/>
</dbReference>
<feature type="region of interest" description="Disordered" evidence="8">
    <location>
        <begin position="146"/>
        <end position="194"/>
    </location>
</feature>
<evidence type="ECO:0000256" key="2">
    <source>
        <dbReference type="ARBA" id="ARBA00022468"/>
    </source>
</evidence>
<dbReference type="Gene3D" id="1.10.555.10">
    <property type="entry name" value="Rho GTPase activation protein"/>
    <property type="match status" value="1"/>
</dbReference>
<dbReference type="SMART" id="SM00324">
    <property type="entry name" value="RhoGAP"/>
    <property type="match status" value="1"/>
</dbReference>
<dbReference type="Pfam" id="PF00784">
    <property type="entry name" value="MyTH4"/>
    <property type="match status" value="1"/>
</dbReference>
<feature type="region of interest" description="Disordered" evidence="8">
    <location>
        <begin position="344"/>
        <end position="500"/>
    </location>
</feature>
<evidence type="ECO:0000256" key="7">
    <source>
        <dbReference type="ARBA" id="ARBA00070269"/>
    </source>
</evidence>
<accession>A0A8B8G0Y4</accession>
<dbReference type="GO" id="GO:0005096">
    <property type="term" value="F:GTPase activator activity"/>
    <property type="evidence" value="ECO:0007669"/>
    <property type="project" value="UniProtKB-KW"/>
</dbReference>
<dbReference type="FunFam" id="1.25.40.530:FF:000007">
    <property type="entry name" value="Rho GTPase-activating protein 39"/>
    <property type="match status" value="1"/>
</dbReference>
<feature type="compositionally biased region" description="Basic residues" evidence="8">
    <location>
        <begin position="163"/>
        <end position="177"/>
    </location>
</feature>
<dbReference type="SUPFAM" id="SSF51045">
    <property type="entry name" value="WW domain"/>
    <property type="match status" value="1"/>
</dbReference>
<keyword evidence="3" id="KW-0597">Phosphoprotein</keyword>
<comment type="subcellular location">
    <subcellularLocation>
        <location evidence="1">Nucleus</location>
    </subcellularLocation>
</comment>
<feature type="compositionally biased region" description="Polar residues" evidence="8">
    <location>
        <begin position="375"/>
        <end position="384"/>
    </location>
</feature>
<proteinExistence type="predicted"/>
<feature type="domain" description="WW" evidence="9">
    <location>
        <begin position="48"/>
        <end position="75"/>
    </location>
</feature>
<dbReference type="InterPro" id="IPR000857">
    <property type="entry name" value="MyTH4_dom"/>
</dbReference>
<dbReference type="PROSITE" id="PS51016">
    <property type="entry name" value="MYTH4"/>
    <property type="match status" value="1"/>
</dbReference>
<dbReference type="OrthoDB" id="437889at2759"/>
<organism evidence="12 13">
    <name type="scientific">Sipha flava</name>
    <name type="common">yellow sugarcane aphid</name>
    <dbReference type="NCBI Taxonomy" id="143950"/>
    <lineage>
        <taxon>Eukaryota</taxon>
        <taxon>Metazoa</taxon>
        <taxon>Ecdysozoa</taxon>
        <taxon>Arthropoda</taxon>
        <taxon>Hexapoda</taxon>
        <taxon>Insecta</taxon>
        <taxon>Pterygota</taxon>
        <taxon>Neoptera</taxon>
        <taxon>Paraneoptera</taxon>
        <taxon>Hemiptera</taxon>
        <taxon>Sternorrhyncha</taxon>
        <taxon>Aphidomorpha</taxon>
        <taxon>Aphidoidea</taxon>
        <taxon>Aphididae</taxon>
        <taxon>Sipha</taxon>
    </lineage>
</organism>
<gene>
    <name evidence="13" type="primary">LOC112687667</name>
</gene>
<dbReference type="GO" id="GO:0005634">
    <property type="term" value="C:nucleus"/>
    <property type="evidence" value="ECO:0007669"/>
    <property type="project" value="UniProtKB-SubCell"/>
</dbReference>
<dbReference type="PANTHER" id="PTHR45876:SF8">
    <property type="entry name" value="FI04035P"/>
    <property type="match status" value="1"/>
</dbReference>
<dbReference type="InterPro" id="IPR001202">
    <property type="entry name" value="WW_dom"/>
</dbReference>
<dbReference type="PANTHER" id="PTHR45876">
    <property type="entry name" value="FI04035P"/>
    <property type="match status" value="1"/>
</dbReference>
<dbReference type="Gene3D" id="1.25.40.530">
    <property type="entry name" value="MyTH4 domain"/>
    <property type="match status" value="1"/>
</dbReference>
<evidence type="ECO:0000259" key="10">
    <source>
        <dbReference type="PROSITE" id="PS50238"/>
    </source>
</evidence>
<feature type="domain" description="Rho-GAP" evidence="10">
    <location>
        <begin position="962"/>
        <end position="1146"/>
    </location>
</feature>
<dbReference type="AlphaFoldDB" id="A0A8B8G0Y4"/>
<dbReference type="GO" id="GO:0005737">
    <property type="term" value="C:cytoplasm"/>
    <property type="evidence" value="ECO:0007669"/>
    <property type="project" value="TreeGrafter"/>
</dbReference>
<name>A0A8B8G0Y4_9HEMI</name>
<keyword evidence="4" id="KW-0677">Repeat</keyword>
<feature type="region of interest" description="Disordered" evidence="8">
    <location>
        <begin position="563"/>
        <end position="593"/>
    </location>
</feature>
<dbReference type="GO" id="GO:0005856">
    <property type="term" value="C:cytoskeleton"/>
    <property type="evidence" value="ECO:0007669"/>
    <property type="project" value="InterPro"/>
</dbReference>
<evidence type="ECO:0000259" key="9">
    <source>
        <dbReference type="PROSITE" id="PS50020"/>
    </source>
</evidence>
<evidence type="ECO:0000256" key="6">
    <source>
        <dbReference type="ARBA" id="ARBA00023242"/>
    </source>
</evidence>
<sequence>MTSERVEWVEIIEPRTKEHMYANLTTGECVWDAPVGVPVKKTDNNQWWELFDPITNRFYYYNTASQKTVWHRPLNSDIIPLAKLQTLKQNTEPAVNDENDRKQSKESVSTQTPGRSRVVFPLSLSNQTLGNVENVRTFKLMDPIASTKHSVDSETQTSPLTPRRSHHHHHHHHHQKHQQQINTPSRGRRGNQPNVWYNRTAYSQDSGRSSDSSCVSIQSSSCKDASVGLSMSASTPLFRKKLSQPPTPQNNLPIQRSSSNASQYQLLLGKQKSFDTDISIGGGYSLGHDNRNNSCTRPRPPVVLSSSLSNSQICRSQSFAQKSIITKKSIEADEEDSMHEKYLAPSGLLGMPPRHGKKSVESTPLSSRKWHSHSDTGSPTTSKSRAPLTPEYANFAAPPPPAIAPSQSSSKSSLTQSIKTKDLKDAGLSSSDDDDFEGNGNSSSSVSSSPPTASKIDHRLRSGNKTVDNHSKVRPISNHSSSSSQRGGAVRKSVSPATSDQKQVPLYSNLDMFEGRILPLHQYILEQAKLSGSSYRFGDVAGPFSEDDAEIEDLISVMGTATGYDSDEFADDEGAISQGEQSSSPSPSNTSSRHYLRDELDYDHLTAMRTSQPRSYNSDARANDYMVESSSNQHYYNTVTNTLASQRSANLVTPSISDPFSNSAPTLPLETQHTSLRRRKDQHVQPTAALYSPIMERNEFLLARYANSNHAVFHPSLSQDTRSCSPAYYYEQSSRTLLNRDKKTTSESDIEKYAQDNLNIHKKGIFRKKFSVRDMLSWSKDPIRKPMLVLSDKALKKEACDLFKLVQTYMSDRKAKLGMTLNSVALEICMTGFMKPTLRDELYIQICRQTTENPRKESLRRGWELLAICLSFFPPSPKLQKYLESYMERHRDPGLDSYATEVGRWPVHVQVSHYASVATKRLHRMGVDGKKAVRRPTLEDIEQARMQIFRPSLFGNTINEVIDLQKERFPHYKLPWVQTTLSELVLRHRGDQTEGIFRVPADMDEVMALKSRLDVWEVPSSEELTDAHTPASLLKLWYRELYEPLVPDHMYAECISAHQDARRAIAIVHRLPPINKAVLAYLIHFLQLFTKPEVVHVTKMDASNLAMVMAPNCLRCTSIDPRVIFDNARKEMAFMRLLILHFDASFMEGVF</sequence>
<evidence type="ECO:0000259" key="11">
    <source>
        <dbReference type="PROSITE" id="PS51016"/>
    </source>
</evidence>
<dbReference type="FunFam" id="2.20.70.10:FF:000022">
    <property type="entry name" value="Rho GTPase activating protein 39"/>
    <property type="match status" value="1"/>
</dbReference>
<keyword evidence="5" id="KW-0007">Acetylation</keyword>
<evidence type="ECO:0000256" key="3">
    <source>
        <dbReference type="ARBA" id="ARBA00022553"/>
    </source>
</evidence>
<dbReference type="GeneID" id="112687667"/>
<dbReference type="PROSITE" id="PS50238">
    <property type="entry name" value="RHOGAP"/>
    <property type="match status" value="1"/>
</dbReference>
<dbReference type="InterPro" id="IPR036020">
    <property type="entry name" value="WW_dom_sf"/>
</dbReference>
<evidence type="ECO:0000256" key="8">
    <source>
        <dbReference type="SAM" id="MobiDB-lite"/>
    </source>
</evidence>
<evidence type="ECO:0000313" key="13">
    <source>
        <dbReference type="RefSeq" id="XP_025416300.1"/>
    </source>
</evidence>
<dbReference type="FunFam" id="1.10.555.10:FF:000011">
    <property type="entry name" value="Rho GTPase-activating protein 39"/>
    <property type="match status" value="1"/>
</dbReference>
<keyword evidence="2" id="KW-0343">GTPase activation</keyword>
<protein>
    <recommendedName>
        <fullName evidence="7">Rho GTPase-activating protein 39</fullName>
    </recommendedName>
</protein>
<keyword evidence="12" id="KW-1185">Reference proteome</keyword>
<dbReference type="RefSeq" id="XP_025416300.1">
    <property type="nucleotide sequence ID" value="XM_025560515.1"/>
</dbReference>
<evidence type="ECO:0000256" key="5">
    <source>
        <dbReference type="ARBA" id="ARBA00022990"/>
    </source>
</evidence>
<dbReference type="SUPFAM" id="SSF48350">
    <property type="entry name" value="GTPase activation domain, GAP"/>
    <property type="match status" value="1"/>
</dbReference>
<feature type="compositionally biased region" description="Polar residues" evidence="8">
    <location>
        <begin position="249"/>
        <end position="258"/>
    </location>
</feature>
<feature type="compositionally biased region" description="Polar residues" evidence="8">
    <location>
        <begin position="181"/>
        <end position="194"/>
    </location>
</feature>
<feature type="compositionally biased region" description="Low complexity" evidence="8">
    <location>
        <begin position="404"/>
        <end position="413"/>
    </location>
</feature>
<feature type="region of interest" description="Disordered" evidence="8">
    <location>
        <begin position="239"/>
        <end position="258"/>
    </location>
</feature>
<dbReference type="InterPro" id="IPR008936">
    <property type="entry name" value="Rho_GTPase_activation_prot"/>
</dbReference>
<evidence type="ECO:0000313" key="12">
    <source>
        <dbReference type="Proteomes" id="UP000694846"/>
    </source>
</evidence>
<reference evidence="13" key="1">
    <citation type="submission" date="2025-08" db="UniProtKB">
        <authorList>
            <consortium name="RefSeq"/>
        </authorList>
    </citation>
    <scope>IDENTIFICATION</scope>
    <source>
        <tissue evidence="13">Whole body</tissue>
    </source>
</reference>
<dbReference type="GO" id="GO:0007165">
    <property type="term" value="P:signal transduction"/>
    <property type="evidence" value="ECO:0007669"/>
    <property type="project" value="InterPro"/>
</dbReference>
<keyword evidence="6" id="KW-0539">Nucleus</keyword>
<feature type="compositionally biased region" description="Low complexity" evidence="8">
    <location>
        <begin position="582"/>
        <end position="592"/>
    </location>
</feature>
<evidence type="ECO:0000256" key="1">
    <source>
        <dbReference type="ARBA" id="ARBA00004123"/>
    </source>
</evidence>
<dbReference type="SMART" id="SM00139">
    <property type="entry name" value="MyTH4"/>
    <property type="match status" value="1"/>
</dbReference>
<feature type="region of interest" description="Disordered" evidence="8">
    <location>
        <begin position="91"/>
        <end position="114"/>
    </location>
</feature>
<dbReference type="Pfam" id="PF00620">
    <property type="entry name" value="RhoGAP"/>
    <property type="match status" value="1"/>
</dbReference>
<dbReference type="Gene3D" id="2.20.70.10">
    <property type="match status" value="1"/>
</dbReference>
<dbReference type="PROSITE" id="PS50020">
    <property type="entry name" value="WW_DOMAIN_2"/>
    <property type="match status" value="1"/>
</dbReference>
<evidence type="ECO:0000256" key="4">
    <source>
        <dbReference type="ARBA" id="ARBA00022737"/>
    </source>
</evidence>